<evidence type="ECO:0000256" key="7">
    <source>
        <dbReference type="ARBA" id="ARBA00022989"/>
    </source>
</evidence>
<comment type="subcellular location">
    <subcellularLocation>
        <location evidence="1">Membrane</location>
        <topology evidence="1">Multi-pass membrane protein</topology>
    </subcellularLocation>
</comment>
<feature type="transmembrane region" description="Helical" evidence="10">
    <location>
        <begin position="148"/>
        <end position="165"/>
    </location>
</feature>
<feature type="transmembrane region" description="Helical" evidence="10">
    <location>
        <begin position="1228"/>
        <end position="1248"/>
    </location>
</feature>
<dbReference type="CDD" id="cd18604">
    <property type="entry name" value="ABC_6TM_VMR1_D2_like"/>
    <property type="match status" value="1"/>
</dbReference>
<feature type="transmembrane region" description="Helical" evidence="10">
    <location>
        <begin position="520"/>
        <end position="542"/>
    </location>
</feature>
<feature type="transmembrane region" description="Helical" evidence="10">
    <location>
        <begin position="1146"/>
        <end position="1168"/>
    </location>
</feature>
<evidence type="ECO:0000256" key="10">
    <source>
        <dbReference type="SAM" id="Phobius"/>
    </source>
</evidence>
<dbReference type="FunFam" id="3.40.50.300:FF:000838">
    <property type="entry name" value="ABC multidrug transporter (Eurofung)"/>
    <property type="match status" value="1"/>
</dbReference>
<dbReference type="CDD" id="cd03244">
    <property type="entry name" value="ABCC_MRP_domain2"/>
    <property type="match status" value="1"/>
</dbReference>
<feature type="domain" description="ABC transmembrane type-1" evidence="12">
    <location>
        <begin position="1010"/>
        <end position="1283"/>
    </location>
</feature>
<dbReference type="FunFam" id="1.20.1560.10:FF:000013">
    <property type="entry name" value="ABC transporter C family member 2"/>
    <property type="match status" value="1"/>
</dbReference>
<feature type="domain" description="ABC transporter" evidence="11">
    <location>
        <begin position="1320"/>
        <end position="1557"/>
    </location>
</feature>
<dbReference type="GO" id="GO:0140359">
    <property type="term" value="F:ABC-type transporter activity"/>
    <property type="evidence" value="ECO:0007669"/>
    <property type="project" value="InterPro"/>
</dbReference>
<reference evidence="13" key="1">
    <citation type="submission" date="2023-03" db="EMBL/GenBank/DDBJ databases">
        <title>Massive genome expansion in bonnet fungi (Mycena s.s.) driven by repeated elements and novel gene families across ecological guilds.</title>
        <authorList>
            <consortium name="Lawrence Berkeley National Laboratory"/>
            <person name="Harder C.B."/>
            <person name="Miyauchi S."/>
            <person name="Viragh M."/>
            <person name="Kuo A."/>
            <person name="Thoen E."/>
            <person name="Andreopoulos B."/>
            <person name="Lu D."/>
            <person name="Skrede I."/>
            <person name="Drula E."/>
            <person name="Henrissat B."/>
            <person name="Morin E."/>
            <person name="Kohler A."/>
            <person name="Barry K."/>
            <person name="LaButti K."/>
            <person name="Morin E."/>
            <person name="Salamov A."/>
            <person name="Lipzen A."/>
            <person name="Mereny Z."/>
            <person name="Hegedus B."/>
            <person name="Baldrian P."/>
            <person name="Stursova M."/>
            <person name="Weitz H."/>
            <person name="Taylor A."/>
            <person name="Grigoriev I.V."/>
            <person name="Nagy L.G."/>
            <person name="Martin F."/>
            <person name="Kauserud H."/>
        </authorList>
    </citation>
    <scope>NUCLEOTIDE SEQUENCE</scope>
    <source>
        <strain evidence="13">CBHHK067</strain>
    </source>
</reference>
<name>A0AAD7G4Y1_MYCRO</name>
<dbReference type="SUPFAM" id="SSF90123">
    <property type="entry name" value="ABC transporter transmembrane region"/>
    <property type="match status" value="2"/>
</dbReference>
<sequence length="1572" mass="173634">MDFIQVTQLQTVMSSVRLPGLSSAPSLLLVPAYCTGISAFILLLHSVLSLGVIDRLLKRARIISEQPSATPPPGIGKGVILGYRVVRLLGCLGLLALSVVSIVYVREDVDGTRRDALIWRVLMGVPYLYASILAFLSTSPKHTRHRMIRHVNCVLFAAFCVYVYRDILPLATFTRVPEDVHEGPRLWAKIALLFISGVAIPLFTPRQYIPVDPLNPMEVPNPEQTASIFSFTFYFFLDRIIFLAYRESQLKEDELYPLCDTDTAIHLKSRSFQYLDSFSGSKTRRHIFFGLMRVFHREFITLAGILVFRVVANFSSPIAMNRLLQYIETEAEGAVVRPWVWIILIFLGPVCGSLGWQCYIFINTRTLVRTEAIITQLVFAHSLRIRMKAETSAGTISGSSTPAGEASTAVAVPGEASDAESTSDTATPENSESVAPYEDDSATAQASNANIKPAATQEPAKPAKDDDKKSEGSLVGKINNLVTTDLGNIVDSRDFLVLLIYVPLQLSVGIWFLHSLLGEAVWVGLGSIVLLTPVPGLMARLVQSVQKERMKRTDERVQSVSEAVSVLRMVKLFGWEGKMKDRIADKRDAELRQIRKRRILDLISVVINFIIPVVTMTVTYGTYYSTLIMGKPLNASKVFSTMTVFDILRESIEQITGWLNQLATGKVALDRVNDFLKKSELLDAFDEKPTPVLFPADAVADEQIGFRNATFSWSKETDGSDTRTQKVFKLKIDNEVMFQRDRINLVVGPTGSGKTSLLMALLGEMHWLPASPNSWYNLPRSGGVAYAAQESWVLNETIRDNIIFDTPFDEERYKKVLYQCALEPDLGLFQAGDQTEVGEKGLTLSGGQKARLTLARAVYSKANILLLDDVLAALDVHTAQWIVEKCFGGDLIEDRTVILVTHNVALARPIAHFVVTFGSDGKVESQGSMSEIVKRGSKLAVQLREDQKALDKTQQEIDSEDPVAKPSDGKLILAEEIQEGHVSASALKMYLLAMAGQYPFFFFTFFWGGLLFQQVFVALRTWMLGYWASQYDQLPADEVDVVYYLSIFVIIVSISTAVMTVVITFLIFGQLRASKVIHKNLIASVLSAPLRWLDVTPASRIIARVTNDVRAVDDSLANISWPLTTIIVAMLVRFGAVIIYTPVFFFPGMLVGALGAWIGQIYIAGQLGVKRLMSNTRAPVLAHFGAAIAGLVSIRAFGAESKFSTESLTRIDRYTRAARSFYNLNRWVSVRVDLLGSGFSAMLAIYLVYIKHTGAGDSGFLINMAVSFTSMLLWVVRLLNEFEVQGNSLERIQGYIDIEHEKPATETGKPPAYWPASGELRVENLSARYSEDGPKVLHEISFHIKAGERVGIVGRTGSGKSSLTLSLLRCIPTEGSVLYDGVETSELNLDALRSSITIIPQVPELLSGSLRANLDPFSQYEDAELNYALRAAGLFALQSEMDEGRITLDSSISTGGSNLSVGQRQIFALARAIVRKSKILILDEATSAIDYKTDSIIQNSLRQELQGDVSLITVAHRLQTIMDADKIMVLDAGHIVEFASPKELLQIEGGKLRALVDESGDREALFAMAGAN</sequence>
<accession>A0AAD7G4Y1</accession>
<evidence type="ECO:0008006" key="15">
    <source>
        <dbReference type="Google" id="ProtNLM"/>
    </source>
</evidence>
<dbReference type="PROSITE" id="PS50893">
    <property type="entry name" value="ABC_TRANSPORTER_2"/>
    <property type="match status" value="2"/>
</dbReference>
<feature type="transmembrane region" description="Helical" evidence="10">
    <location>
        <begin position="339"/>
        <end position="362"/>
    </location>
</feature>
<keyword evidence="2" id="KW-0813">Transport</keyword>
<dbReference type="GO" id="GO:0016020">
    <property type="term" value="C:membrane"/>
    <property type="evidence" value="ECO:0007669"/>
    <property type="project" value="UniProtKB-SubCell"/>
</dbReference>
<dbReference type="Gene3D" id="3.40.50.300">
    <property type="entry name" value="P-loop containing nucleotide triphosphate hydrolases"/>
    <property type="match status" value="2"/>
</dbReference>
<feature type="transmembrane region" description="Helical" evidence="10">
    <location>
        <begin position="998"/>
        <end position="1022"/>
    </location>
</feature>
<dbReference type="InterPro" id="IPR003439">
    <property type="entry name" value="ABC_transporter-like_ATP-bd"/>
</dbReference>
<feature type="transmembrane region" description="Helical" evidence="10">
    <location>
        <begin position="1260"/>
        <end position="1279"/>
    </location>
</feature>
<feature type="compositionally biased region" description="Polar residues" evidence="9">
    <location>
        <begin position="419"/>
        <end position="433"/>
    </location>
</feature>
<evidence type="ECO:0000259" key="11">
    <source>
        <dbReference type="PROSITE" id="PS50893"/>
    </source>
</evidence>
<dbReference type="InterPro" id="IPR027417">
    <property type="entry name" value="P-loop_NTPase"/>
</dbReference>
<feature type="transmembrane region" description="Helical" evidence="10">
    <location>
        <begin position="117"/>
        <end position="136"/>
    </location>
</feature>
<dbReference type="InterPro" id="IPR003593">
    <property type="entry name" value="AAA+_ATPase"/>
</dbReference>
<evidence type="ECO:0000256" key="5">
    <source>
        <dbReference type="ARBA" id="ARBA00022741"/>
    </source>
</evidence>
<dbReference type="PROSITE" id="PS50929">
    <property type="entry name" value="ABC_TM1F"/>
    <property type="match status" value="2"/>
</dbReference>
<keyword evidence="6" id="KW-0067">ATP-binding</keyword>
<dbReference type="PANTHER" id="PTHR24223:SF356">
    <property type="entry name" value="ATP-BINDING CASSETTE TRANSPORTER ABC4"/>
    <property type="match status" value="1"/>
</dbReference>
<dbReference type="PROSITE" id="PS00211">
    <property type="entry name" value="ABC_TRANSPORTER_1"/>
    <property type="match status" value="1"/>
</dbReference>
<dbReference type="CDD" id="cd03250">
    <property type="entry name" value="ABCC_MRP_domain1"/>
    <property type="match status" value="1"/>
</dbReference>
<dbReference type="InterPro" id="IPR017871">
    <property type="entry name" value="ABC_transporter-like_CS"/>
</dbReference>
<dbReference type="FunFam" id="3.40.50.300:FF:000973">
    <property type="entry name" value="Multidrug resistance-associated protein 4"/>
    <property type="match status" value="1"/>
</dbReference>
<feature type="transmembrane region" description="Helical" evidence="10">
    <location>
        <begin position="599"/>
        <end position="620"/>
    </location>
</feature>
<keyword evidence="14" id="KW-1185">Reference proteome</keyword>
<comment type="caution">
    <text evidence="13">The sequence shown here is derived from an EMBL/GenBank/DDBJ whole genome shotgun (WGS) entry which is preliminary data.</text>
</comment>
<gene>
    <name evidence="13" type="ORF">B0H17DRAFT_1336222</name>
</gene>
<feature type="transmembrane region" description="Helical" evidence="10">
    <location>
        <begin position="495"/>
        <end position="514"/>
    </location>
</feature>
<dbReference type="Proteomes" id="UP001221757">
    <property type="component" value="Unassembled WGS sequence"/>
</dbReference>
<keyword evidence="4" id="KW-0677">Repeat</keyword>
<evidence type="ECO:0000313" key="13">
    <source>
        <dbReference type="EMBL" id="KAJ7667013.1"/>
    </source>
</evidence>
<dbReference type="SMART" id="SM00382">
    <property type="entry name" value="AAA"/>
    <property type="match status" value="2"/>
</dbReference>
<keyword evidence="7 10" id="KW-1133">Transmembrane helix</keyword>
<dbReference type="CDD" id="cd18596">
    <property type="entry name" value="ABC_6TM_VMR1_D1_like"/>
    <property type="match status" value="1"/>
</dbReference>
<dbReference type="Pfam" id="PF00005">
    <property type="entry name" value="ABC_tran"/>
    <property type="match status" value="2"/>
</dbReference>
<feature type="domain" description="ABC transmembrane type-1" evidence="12">
    <location>
        <begin position="300"/>
        <end position="664"/>
    </location>
</feature>
<feature type="compositionally biased region" description="Basic and acidic residues" evidence="9">
    <location>
        <begin position="461"/>
        <end position="471"/>
    </location>
</feature>
<evidence type="ECO:0000256" key="9">
    <source>
        <dbReference type="SAM" id="MobiDB-lite"/>
    </source>
</evidence>
<dbReference type="EMBL" id="JARKIE010000207">
    <property type="protein sequence ID" value="KAJ7667013.1"/>
    <property type="molecule type" value="Genomic_DNA"/>
</dbReference>
<dbReference type="SUPFAM" id="SSF52540">
    <property type="entry name" value="P-loop containing nucleoside triphosphate hydrolases"/>
    <property type="match status" value="2"/>
</dbReference>
<keyword evidence="5" id="KW-0547">Nucleotide-binding</keyword>
<evidence type="ECO:0000313" key="14">
    <source>
        <dbReference type="Proteomes" id="UP001221757"/>
    </source>
</evidence>
<evidence type="ECO:0000256" key="8">
    <source>
        <dbReference type="ARBA" id="ARBA00023136"/>
    </source>
</evidence>
<feature type="transmembrane region" description="Helical" evidence="10">
    <location>
        <begin position="28"/>
        <end position="53"/>
    </location>
</feature>
<dbReference type="InterPro" id="IPR050173">
    <property type="entry name" value="ABC_transporter_C-like"/>
</dbReference>
<feature type="transmembrane region" description="Helical" evidence="10">
    <location>
        <begin position="1180"/>
        <end position="1198"/>
    </location>
</feature>
<organism evidence="13 14">
    <name type="scientific">Mycena rosella</name>
    <name type="common">Pink bonnet</name>
    <name type="synonym">Agaricus rosellus</name>
    <dbReference type="NCBI Taxonomy" id="1033263"/>
    <lineage>
        <taxon>Eukaryota</taxon>
        <taxon>Fungi</taxon>
        <taxon>Dikarya</taxon>
        <taxon>Basidiomycota</taxon>
        <taxon>Agaricomycotina</taxon>
        <taxon>Agaricomycetes</taxon>
        <taxon>Agaricomycetidae</taxon>
        <taxon>Agaricales</taxon>
        <taxon>Marasmiineae</taxon>
        <taxon>Mycenaceae</taxon>
        <taxon>Mycena</taxon>
    </lineage>
</organism>
<evidence type="ECO:0000256" key="2">
    <source>
        <dbReference type="ARBA" id="ARBA00022448"/>
    </source>
</evidence>
<dbReference type="GO" id="GO:0005524">
    <property type="term" value="F:ATP binding"/>
    <property type="evidence" value="ECO:0007669"/>
    <property type="project" value="UniProtKB-KW"/>
</dbReference>
<dbReference type="InterPro" id="IPR011527">
    <property type="entry name" value="ABC1_TM_dom"/>
</dbReference>
<dbReference type="PANTHER" id="PTHR24223">
    <property type="entry name" value="ATP-BINDING CASSETTE SUB-FAMILY C"/>
    <property type="match status" value="1"/>
</dbReference>
<dbReference type="InterPro" id="IPR036640">
    <property type="entry name" value="ABC1_TM_sf"/>
</dbReference>
<dbReference type="GO" id="GO:0016887">
    <property type="term" value="F:ATP hydrolysis activity"/>
    <property type="evidence" value="ECO:0007669"/>
    <property type="project" value="InterPro"/>
</dbReference>
<proteinExistence type="predicted"/>
<feature type="transmembrane region" description="Helical" evidence="10">
    <location>
        <begin position="299"/>
        <end position="319"/>
    </location>
</feature>
<keyword evidence="8 10" id="KW-0472">Membrane</keyword>
<feature type="transmembrane region" description="Helical" evidence="10">
    <location>
        <begin position="85"/>
        <end position="105"/>
    </location>
</feature>
<dbReference type="Pfam" id="PF00664">
    <property type="entry name" value="ABC_membrane"/>
    <property type="match status" value="2"/>
</dbReference>
<feature type="region of interest" description="Disordered" evidence="9">
    <location>
        <begin position="394"/>
        <end position="472"/>
    </location>
</feature>
<keyword evidence="3 10" id="KW-0812">Transmembrane</keyword>
<evidence type="ECO:0000256" key="6">
    <source>
        <dbReference type="ARBA" id="ARBA00022840"/>
    </source>
</evidence>
<evidence type="ECO:0000256" key="1">
    <source>
        <dbReference type="ARBA" id="ARBA00004141"/>
    </source>
</evidence>
<feature type="domain" description="ABC transporter" evidence="11">
    <location>
        <begin position="704"/>
        <end position="945"/>
    </location>
</feature>
<dbReference type="Gene3D" id="1.20.1560.10">
    <property type="entry name" value="ABC transporter type 1, transmembrane domain"/>
    <property type="match status" value="2"/>
</dbReference>
<evidence type="ECO:0000256" key="3">
    <source>
        <dbReference type="ARBA" id="ARBA00022692"/>
    </source>
</evidence>
<feature type="transmembrane region" description="Helical" evidence="10">
    <location>
        <begin position="185"/>
        <end position="204"/>
    </location>
</feature>
<evidence type="ECO:0000259" key="12">
    <source>
        <dbReference type="PROSITE" id="PS50929"/>
    </source>
</evidence>
<feature type="transmembrane region" description="Helical" evidence="10">
    <location>
        <begin position="1042"/>
        <end position="1069"/>
    </location>
</feature>
<evidence type="ECO:0000256" key="4">
    <source>
        <dbReference type="ARBA" id="ARBA00022737"/>
    </source>
</evidence>
<protein>
    <recommendedName>
        <fullName evidence="15">ATP-binding cassette transporter</fullName>
    </recommendedName>
</protein>